<protein>
    <submittedName>
        <fullName evidence="1">Uncharacterized protein</fullName>
    </submittedName>
</protein>
<organism evidence="1">
    <name type="scientific">marine sediment metagenome</name>
    <dbReference type="NCBI Taxonomy" id="412755"/>
    <lineage>
        <taxon>unclassified sequences</taxon>
        <taxon>metagenomes</taxon>
        <taxon>ecological metagenomes</taxon>
    </lineage>
</organism>
<dbReference type="EMBL" id="BARS01015822">
    <property type="protein sequence ID" value="GAF94768.1"/>
    <property type="molecule type" value="Genomic_DNA"/>
</dbReference>
<feature type="non-terminal residue" evidence="1">
    <location>
        <position position="47"/>
    </location>
</feature>
<accession>X0TMH6</accession>
<comment type="caution">
    <text evidence="1">The sequence shown here is derived from an EMBL/GenBank/DDBJ whole genome shotgun (WGS) entry which is preliminary data.</text>
</comment>
<sequence length="47" mass="5023">MSDHSGIIAQWQQATITAATMKVAWESACDTLADTTEATHVLLCDEG</sequence>
<proteinExistence type="predicted"/>
<gene>
    <name evidence="1" type="ORF">S01H1_26126</name>
</gene>
<evidence type="ECO:0000313" key="1">
    <source>
        <dbReference type="EMBL" id="GAF94768.1"/>
    </source>
</evidence>
<dbReference type="AlphaFoldDB" id="X0TMH6"/>
<name>X0TMH6_9ZZZZ</name>
<reference evidence="1" key="1">
    <citation type="journal article" date="2014" name="Front. Microbiol.">
        <title>High frequency of phylogenetically diverse reductive dehalogenase-homologous genes in deep subseafloor sedimentary metagenomes.</title>
        <authorList>
            <person name="Kawai M."/>
            <person name="Futagami T."/>
            <person name="Toyoda A."/>
            <person name="Takaki Y."/>
            <person name="Nishi S."/>
            <person name="Hori S."/>
            <person name="Arai W."/>
            <person name="Tsubouchi T."/>
            <person name="Morono Y."/>
            <person name="Uchiyama I."/>
            <person name="Ito T."/>
            <person name="Fujiyama A."/>
            <person name="Inagaki F."/>
            <person name="Takami H."/>
        </authorList>
    </citation>
    <scope>NUCLEOTIDE SEQUENCE</scope>
    <source>
        <strain evidence="1">Expedition CK06-06</strain>
    </source>
</reference>